<reference evidence="4 5" key="1">
    <citation type="submission" date="2023-07" db="EMBL/GenBank/DDBJ databases">
        <title>Novel species of Thermanaerothrix with wide hydrolytic capabilities.</title>
        <authorList>
            <person name="Zayulina K.S."/>
            <person name="Podosokorskaya O.A."/>
            <person name="Elcheninov A.G."/>
        </authorList>
    </citation>
    <scope>NUCLEOTIDE SEQUENCE [LARGE SCALE GENOMIC DNA]</scope>
    <source>
        <strain evidence="4 5">4228-RoL</strain>
    </source>
</reference>
<dbReference type="SUPFAM" id="SSF103481">
    <property type="entry name" value="Multidrug resistance efflux transporter EmrE"/>
    <property type="match status" value="2"/>
</dbReference>
<feature type="transmembrane region" description="Helical" evidence="2">
    <location>
        <begin position="197"/>
        <end position="218"/>
    </location>
</feature>
<comment type="caution">
    <text evidence="4">The sequence shown here is derived from an EMBL/GenBank/DDBJ whole genome shotgun (WGS) entry which is preliminary data.</text>
</comment>
<feature type="transmembrane region" description="Helical" evidence="2">
    <location>
        <begin position="96"/>
        <end position="118"/>
    </location>
</feature>
<feature type="transmembrane region" description="Helical" evidence="2">
    <location>
        <begin position="285"/>
        <end position="302"/>
    </location>
</feature>
<feature type="transmembrane region" description="Helical" evidence="2">
    <location>
        <begin position="230"/>
        <end position="252"/>
    </location>
</feature>
<dbReference type="PANTHER" id="PTHR22911:SF76">
    <property type="entry name" value="EAMA DOMAIN-CONTAINING PROTEIN"/>
    <property type="match status" value="1"/>
</dbReference>
<organism evidence="4 5">
    <name type="scientific">Thermanaerothrix solaris</name>
    <dbReference type="NCBI Taxonomy" id="3058434"/>
    <lineage>
        <taxon>Bacteria</taxon>
        <taxon>Bacillati</taxon>
        <taxon>Chloroflexota</taxon>
        <taxon>Anaerolineae</taxon>
        <taxon>Anaerolineales</taxon>
        <taxon>Anaerolineaceae</taxon>
        <taxon>Thermanaerothrix</taxon>
    </lineage>
</organism>
<sequence length="310" mass="33574">MEKRSRKIIPFFVLLLGILAISTASILIRFAQREVPSLVIAAYRLGIATLLLFPLGWKRKYTANLKGKDWVWLVLGGFFLACHFAAWITSLEHTTVASSVVLVTTTPLWVALLSPLVLHEKPGSSVWLGLIMAMVGSIWIGLQGNCAFEGMSISCLMGDSIQKRDYLVGNLLALSGALFASGYMLVGRYFRPRISLLPYITIVYGVAAVCLLGFVGIAHQRLWPYSGRALIILVALAIGPQILGHSAFNWALRFLPASFVTLGLLGEPVGTMILASLFLAELPTWGEIVGGGIILAGIYLASRSTLSTPN</sequence>
<feature type="transmembrane region" description="Helical" evidence="2">
    <location>
        <begin position="12"/>
        <end position="31"/>
    </location>
</feature>
<keyword evidence="5" id="KW-1185">Reference proteome</keyword>
<dbReference type="InterPro" id="IPR037185">
    <property type="entry name" value="EmrE-like"/>
</dbReference>
<dbReference type="PANTHER" id="PTHR22911">
    <property type="entry name" value="ACYL-MALONYL CONDENSING ENZYME-RELATED"/>
    <property type="match status" value="1"/>
</dbReference>
<feature type="transmembrane region" description="Helical" evidence="2">
    <location>
        <begin position="125"/>
        <end position="142"/>
    </location>
</feature>
<feature type="domain" description="EamA" evidence="3">
    <location>
        <begin position="12"/>
        <end position="140"/>
    </location>
</feature>
<dbReference type="Pfam" id="PF00892">
    <property type="entry name" value="EamA"/>
    <property type="match status" value="2"/>
</dbReference>
<proteinExistence type="inferred from homology"/>
<feature type="transmembrane region" description="Helical" evidence="2">
    <location>
        <begin position="69"/>
        <end position="90"/>
    </location>
</feature>
<keyword evidence="2" id="KW-1133">Transmembrane helix</keyword>
<feature type="transmembrane region" description="Helical" evidence="2">
    <location>
        <begin position="37"/>
        <end position="57"/>
    </location>
</feature>
<evidence type="ECO:0000313" key="4">
    <source>
        <dbReference type="EMBL" id="MDT8896915.1"/>
    </source>
</evidence>
<dbReference type="EMBL" id="JAUHMF010000001">
    <property type="protein sequence ID" value="MDT8896915.1"/>
    <property type="molecule type" value="Genomic_DNA"/>
</dbReference>
<keyword evidence="2" id="KW-0812">Transmembrane</keyword>
<evidence type="ECO:0000256" key="1">
    <source>
        <dbReference type="ARBA" id="ARBA00007362"/>
    </source>
</evidence>
<dbReference type="Proteomes" id="UP001254165">
    <property type="component" value="Unassembled WGS sequence"/>
</dbReference>
<dbReference type="RefSeq" id="WP_315623562.1">
    <property type="nucleotide sequence ID" value="NZ_JAUHMF010000001.1"/>
</dbReference>
<gene>
    <name evidence="4" type="ORF">QYE77_01465</name>
</gene>
<comment type="similarity">
    <text evidence="1">Belongs to the EamA transporter family.</text>
</comment>
<keyword evidence="2" id="KW-0472">Membrane</keyword>
<feature type="transmembrane region" description="Helical" evidence="2">
    <location>
        <begin position="166"/>
        <end position="185"/>
    </location>
</feature>
<protein>
    <submittedName>
        <fullName evidence="4">DMT family transporter</fullName>
    </submittedName>
</protein>
<evidence type="ECO:0000313" key="5">
    <source>
        <dbReference type="Proteomes" id="UP001254165"/>
    </source>
</evidence>
<evidence type="ECO:0000259" key="3">
    <source>
        <dbReference type="Pfam" id="PF00892"/>
    </source>
</evidence>
<evidence type="ECO:0000256" key="2">
    <source>
        <dbReference type="SAM" id="Phobius"/>
    </source>
</evidence>
<feature type="domain" description="EamA" evidence="3">
    <location>
        <begin position="168"/>
        <end position="302"/>
    </location>
</feature>
<name>A0ABU3NJ84_9CHLR</name>
<accession>A0ABU3NJ84</accession>
<feature type="transmembrane region" description="Helical" evidence="2">
    <location>
        <begin position="259"/>
        <end position="279"/>
    </location>
</feature>
<dbReference type="InterPro" id="IPR000620">
    <property type="entry name" value="EamA_dom"/>
</dbReference>